<dbReference type="AlphaFoldDB" id="A0A315XPG7"/>
<organism evidence="8 9">
    <name type="scientific">Methanobrevibacter thaueri</name>
    <dbReference type="NCBI Taxonomy" id="190975"/>
    <lineage>
        <taxon>Archaea</taxon>
        <taxon>Methanobacteriati</taxon>
        <taxon>Methanobacteriota</taxon>
        <taxon>Methanomada group</taxon>
        <taxon>Methanobacteria</taxon>
        <taxon>Methanobacteriales</taxon>
        <taxon>Methanobacteriaceae</taxon>
        <taxon>Methanobrevibacter</taxon>
    </lineage>
</organism>
<protein>
    <submittedName>
        <fullName evidence="8">Polymorphic membrane protein</fullName>
    </submittedName>
</protein>
<sequence>MNKKIIGILSLLLIFLTMSVVCAEENQTSANLTSSSPIAVTGDSFDDVNEAIKSAQSDDVIELEGNYNGNKNGNPISIDKGVTIQGSSNGAVLDAKMLSKVFVIKANNVILKDLTIQNSYGSAILNEYGDKKFDLTIINCSFINNYESIDGGAILHTNMGTLTVINSTFESNNADFGGAIYISSENFKVINSNFTDNVATYLGGAIHCLSDSMSISGCQFNGNRASKDSSGGAIFSFYANGIIEDSKFNNNRADSGGAIYAKDNLTVKNSSFTSNVVNKQAGAISVFSQLDEKGNFDSKLSIFDSNFTSNTATDVSCIYVELCDVDISNSKFDDNQEVYIRLGSFKNTNNTLKNVKVDNTVQMIVSPEKYSVSYDSGKSLKVRLHAGEGRYIENARIKVVVTVGKKTKTFYGYTDPDYYDACIELSKLPAGKYSIKVSLDSKGIKSDPVKKTITIKKAETIVKAPKVTAKYKKSKKFTIKVKHKSTHYKVKSLKLKVKVYTGKKFKKYIVKTNKKGIATINTKNLKRGSHKVAITSKNNNYIVNKKSTIIIK</sequence>
<keyword evidence="9" id="KW-1185">Reference proteome</keyword>
<evidence type="ECO:0000256" key="3">
    <source>
        <dbReference type="ARBA" id="ARBA00004613"/>
    </source>
</evidence>
<comment type="subcellular location">
    <subcellularLocation>
        <location evidence="1">Cell envelope</location>
    </subcellularLocation>
    <subcellularLocation>
        <location evidence="2">Cell outer membrane</location>
    </subcellularLocation>
    <subcellularLocation>
        <location evidence="3">Secreted</location>
    </subcellularLocation>
</comment>
<name>A0A315XPG7_9EURY</name>
<gene>
    <name evidence="8" type="ORF">MBBTH_00480</name>
</gene>
<reference evidence="8 9" key="1">
    <citation type="submission" date="2017-03" db="EMBL/GenBank/DDBJ databases">
        <title>Genome sequence of Methanobrevibacter thaueri.</title>
        <authorList>
            <person name="Poehlein A."/>
            <person name="Seedorf H."/>
            <person name="Daniel R."/>
        </authorList>
    </citation>
    <scope>NUCLEOTIDE SEQUENCE [LARGE SCALE GENOMIC DNA]</scope>
    <source>
        <strain evidence="8 9">DSM 11995</strain>
    </source>
</reference>
<evidence type="ECO:0000313" key="9">
    <source>
        <dbReference type="Proteomes" id="UP000251717"/>
    </source>
</evidence>
<proteinExistence type="predicted"/>
<evidence type="ECO:0000256" key="4">
    <source>
        <dbReference type="ARBA" id="ARBA00022525"/>
    </source>
</evidence>
<evidence type="ECO:0000256" key="6">
    <source>
        <dbReference type="ARBA" id="ARBA00023136"/>
    </source>
</evidence>
<dbReference type="RefSeq" id="WP_116591046.1">
    <property type="nucleotide sequence ID" value="NZ_MZGS01000006.1"/>
</dbReference>
<evidence type="ECO:0000256" key="2">
    <source>
        <dbReference type="ARBA" id="ARBA00004442"/>
    </source>
</evidence>
<accession>A0A315XPG7</accession>
<dbReference type="InterPro" id="IPR011050">
    <property type="entry name" value="Pectin_lyase_fold/virulence"/>
</dbReference>
<dbReference type="PANTHER" id="PTHR11319:SF35">
    <property type="entry name" value="OUTER MEMBRANE PROTEIN PMPC-RELATED"/>
    <property type="match status" value="1"/>
</dbReference>
<keyword evidence="6" id="KW-0472">Membrane</keyword>
<evidence type="ECO:0000256" key="7">
    <source>
        <dbReference type="ARBA" id="ARBA00023237"/>
    </source>
</evidence>
<keyword evidence="7" id="KW-0998">Cell outer membrane</keyword>
<keyword evidence="5" id="KW-0732">Signal</keyword>
<dbReference type="Pfam" id="PF02415">
    <property type="entry name" value="Chlam_PMP"/>
    <property type="match status" value="2"/>
</dbReference>
<evidence type="ECO:0000256" key="1">
    <source>
        <dbReference type="ARBA" id="ARBA00004196"/>
    </source>
</evidence>
<dbReference type="NCBIfam" id="TIGR01376">
    <property type="entry name" value="POMP_repeat"/>
    <property type="match status" value="1"/>
</dbReference>
<dbReference type="InterPro" id="IPR003368">
    <property type="entry name" value="POMP_repeat"/>
</dbReference>
<dbReference type="Proteomes" id="UP000251717">
    <property type="component" value="Unassembled WGS sequence"/>
</dbReference>
<keyword evidence="4" id="KW-0964">Secreted</keyword>
<comment type="caution">
    <text evidence="8">The sequence shown here is derived from an EMBL/GenBank/DDBJ whole genome shotgun (WGS) entry which is preliminary data.</text>
</comment>
<dbReference type="GO" id="GO:0005576">
    <property type="term" value="C:extracellular region"/>
    <property type="evidence" value="ECO:0007669"/>
    <property type="project" value="UniProtKB-SubCell"/>
</dbReference>
<dbReference type="EMBL" id="MZGS01000006">
    <property type="protein sequence ID" value="PWB88317.1"/>
    <property type="molecule type" value="Genomic_DNA"/>
</dbReference>
<dbReference type="PANTHER" id="PTHR11319">
    <property type="entry name" value="G PROTEIN-COUPLED RECEPTOR-RELATED"/>
    <property type="match status" value="1"/>
</dbReference>
<evidence type="ECO:0000256" key="5">
    <source>
        <dbReference type="ARBA" id="ARBA00022729"/>
    </source>
</evidence>
<dbReference type="SUPFAM" id="SSF51126">
    <property type="entry name" value="Pectin lyase-like"/>
    <property type="match status" value="1"/>
</dbReference>
<evidence type="ECO:0000313" key="8">
    <source>
        <dbReference type="EMBL" id="PWB88317.1"/>
    </source>
</evidence>
<dbReference type="OrthoDB" id="78502at2157"/>